<evidence type="ECO:0000313" key="3">
    <source>
        <dbReference type="EMBL" id="EJK57028.1"/>
    </source>
</evidence>
<dbReference type="Proteomes" id="UP000266841">
    <property type="component" value="Unassembled WGS sequence"/>
</dbReference>
<keyword evidence="4" id="KW-1185">Reference proteome</keyword>
<evidence type="ECO:0000259" key="2">
    <source>
        <dbReference type="PROSITE" id="PS51278"/>
    </source>
</evidence>
<organism evidence="3 4">
    <name type="scientific">Thalassiosira oceanica</name>
    <name type="common">Marine diatom</name>
    <dbReference type="NCBI Taxonomy" id="159749"/>
    <lineage>
        <taxon>Eukaryota</taxon>
        <taxon>Sar</taxon>
        <taxon>Stramenopiles</taxon>
        <taxon>Ochrophyta</taxon>
        <taxon>Bacillariophyta</taxon>
        <taxon>Coscinodiscophyceae</taxon>
        <taxon>Thalassiosirophycidae</taxon>
        <taxon>Thalassiosirales</taxon>
        <taxon>Thalassiosiraceae</taxon>
        <taxon>Thalassiosira</taxon>
    </lineage>
</organism>
<dbReference type="AlphaFoldDB" id="K0RT50"/>
<dbReference type="eggNOG" id="ENOG502RXQT">
    <property type="taxonomic scope" value="Eukaryota"/>
</dbReference>
<reference evidence="3 4" key="1">
    <citation type="journal article" date="2012" name="Genome Biol.">
        <title>Genome and low-iron response of an oceanic diatom adapted to chronic iron limitation.</title>
        <authorList>
            <person name="Lommer M."/>
            <person name="Specht M."/>
            <person name="Roy A.S."/>
            <person name="Kraemer L."/>
            <person name="Andreson R."/>
            <person name="Gutowska M.A."/>
            <person name="Wolf J."/>
            <person name="Bergner S.V."/>
            <person name="Schilhabel M.B."/>
            <person name="Klostermeier U.C."/>
            <person name="Beiko R.G."/>
            <person name="Rosenstiel P."/>
            <person name="Hippler M."/>
            <person name="Laroche J."/>
        </authorList>
    </citation>
    <scope>NUCLEOTIDE SEQUENCE [LARGE SCALE GENOMIC DNA]</scope>
    <source>
        <strain evidence="3 4">CCMP1005</strain>
    </source>
</reference>
<dbReference type="CDD" id="cd01908">
    <property type="entry name" value="YafJ"/>
    <property type="match status" value="1"/>
</dbReference>
<gene>
    <name evidence="3" type="ORF">THAOC_22973</name>
</gene>
<dbReference type="PANTHER" id="PTHR42824:SF1">
    <property type="entry name" value="GLUTAMINE AMIDOTRANSFERASE YAFJ-RELATED"/>
    <property type="match status" value="1"/>
</dbReference>
<dbReference type="OrthoDB" id="185546at2759"/>
<sequence>MHRQHWFGNVPTDVSGEPLATDNATATTKFHLSFRRGMNCATMTDFSFSFRGFARRGGDTDVHSHGWGLCFYDGRGLRSFHDPDPAAESLLAEFLQTHPVKTLNMVSHIRYATRGEVNLENVHPFSRELWGINFCFAHNGDVAAYDRTQFACNSTDEISFERSCPKMEQFNKECVQIPWVGLSIGADDPNERHYNPVGKTDSEAIFCAILNALRTRFDTLPTLPVLYGAIASLVNEIVALDSQYEGTTILNFLLGVGQHIQFAYSWPGARDGSSVWNGLHYLVREPPFGRAHLTDCDYTIDFGTLNLSKEDRVAVIATTPLTDDEDWVEVKRGQLILFDDGIPHLAPDDCFQPELRKHGLDSDCIPSAPNLEIDLRRYEMRRDFFQGASI</sequence>
<proteinExistence type="predicted"/>
<dbReference type="PANTHER" id="PTHR42824">
    <property type="entry name" value="GLUTAMINE AMIDOTRANSFERASE"/>
    <property type="match status" value="1"/>
</dbReference>
<dbReference type="InterPro" id="IPR017932">
    <property type="entry name" value="GATase_2_dom"/>
</dbReference>
<dbReference type="EMBL" id="AGNL01029773">
    <property type="protein sequence ID" value="EJK57028.1"/>
    <property type="molecule type" value="Genomic_DNA"/>
</dbReference>
<dbReference type="SUPFAM" id="SSF56235">
    <property type="entry name" value="N-terminal nucleophile aminohydrolases (Ntn hydrolases)"/>
    <property type="match status" value="1"/>
</dbReference>
<dbReference type="PROSITE" id="PS51278">
    <property type="entry name" value="GATASE_TYPE_2"/>
    <property type="match status" value="1"/>
</dbReference>
<dbReference type="InterPro" id="IPR029055">
    <property type="entry name" value="Ntn_hydrolases_N"/>
</dbReference>
<protein>
    <recommendedName>
        <fullName evidence="2">Glutamine amidotransferase type-2 domain-containing protein</fullName>
    </recommendedName>
</protein>
<dbReference type="OMA" id="YWVFAHN"/>
<evidence type="ECO:0000256" key="1">
    <source>
        <dbReference type="ARBA" id="ARBA00022962"/>
    </source>
</evidence>
<name>K0RT50_THAOC</name>
<comment type="caution">
    <text evidence="3">The sequence shown here is derived from an EMBL/GenBank/DDBJ whole genome shotgun (WGS) entry which is preliminary data.</text>
</comment>
<feature type="domain" description="Glutamine amidotransferase type-2" evidence="2">
    <location>
        <begin position="1"/>
        <end position="341"/>
    </location>
</feature>
<dbReference type="InterPro" id="IPR026869">
    <property type="entry name" value="EgtC-like"/>
</dbReference>
<accession>K0RT50</accession>
<keyword evidence="1" id="KW-0315">Glutamine amidotransferase</keyword>
<evidence type="ECO:0000313" key="4">
    <source>
        <dbReference type="Proteomes" id="UP000266841"/>
    </source>
</evidence>
<dbReference type="Gene3D" id="3.60.20.10">
    <property type="entry name" value="Glutamine Phosphoribosylpyrophosphate, subunit 1, domain 1"/>
    <property type="match status" value="1"/>
</dbReference>
<dbReference type="Pfam" id="PF13230">
    <property type="entry name" value="GATase_4"/>
    <property type="match status" value="2"/>
</dbReference>